<keyword evidence="1" id="KW-0472">Membrane</keyword>
<dbReference type="AlphaFoldDB" id="A0A656QEN4"/>
<accession>A0A656QEN4</accession>
<organism evidence="2 3">
    <name type="scientific">Caballeronia zhejiangensis</name>
    <dbReference type="NCBI Taxonomy" id="871203"/>
    <lineage>
        <taxon>Bacteria</taxon>
        <taxon>Pseudomonadati</taxon>
        <taxon>Pseudomonadota</taxon>
        <taxon>Betaproteobacteria</taxon>
        <taxon>Burkholderiales</taxon>
        <taxon>Burkholderiaceae</taxon>
        <taxon>Caballeronia</taxon>
    </lineage>
</organism>
<proteinExistence type="predicted"/>
<keyword evidence="3" id="KW-1185">Reference proteome</keyword>
<name>A0A656QEN4_9BURK</name>
<feature type="transmembrane region" description="Helical" evidence="1">
    <location>
        <begin position="13"/>
        <end position="35"/>
    </location>
</feature>
<dbReference type="EMBL" id="JFHD01000051">
    <property type="protein sequence ID" value="KDR25256.1"/>
    <property type="molecule type" value="Genomic_DNA"/>
</dbReference>
<comment type="caution">
    <text evidence="2">The sequence shown here is derived from an EMBL/GenBank/DDBJ whole genome shotgun (WGS) entry which is preliminary data.</text>
</comment>
<reference evidence="2 3" key="1">
    <citation type="submission" date="2014-03" db="EMBL/GenBank/DDBJ databases">
        <title>Draft Genome Sequences of Four Burkholderia Strains.</title>
        <authorList>
            <person name="Liu X.Y."/>
            <person name="Li C.X."/>
            <person name="Xu J.H."/>
        </authorList>
    </citation>
    <scope>NUCLEOTIDE SEQUENCE [LARGE SCALE GENOMIC DNA]</scope>
    <source>
        <strain evidence="2 3">OP-1</strain>
    </source>
</reference>
<sequence>MRPDEVNMSLLEFLGTMVFVAVVLLSMVAVLDIFFPRLIPVARDERSSGLSRARKFARANARGR</sequence>
<protein>
    <submittedName>
        <fullName evidence="2">Uncharacterized protein</fullName>
    </submittedName>
</protein>
<keyword evidence="1" id="KW-1133">Transmembrane helix</keyword>
<evidence type="ECO:0000313" key="2">
    <source>
        <dbReference type="EMBL" id="KDR25256.1"/>
    </source>
</evidence>
<dbReference type="Proteomes" id="UP000027451">
    <property type="component" value="Unassembled WGS sequence"/>
</dbReference>
<evidence type="ECO:0000256" key="1">
    <source>
        <dbReference type="SAM" id="Phobius"/>
    </source>
</evidence>
<keyword evidence="1" id="KW-0812">Transmembrane</keyword>
<evidence type="ECO:0000313" key="3">
    <source>
        <dbReference type="Proteomes" id="UP000027451"/>
    </source>
</evidence>
<gene>
    <name evidence="2" type="ORF">BG60_30500</name>
</gene>